<evidence type="ECO:0000256" key="1">
    <source>
        <dbReference type="ARBA" id="ARBA00010529"/>
    </source>
</evidence>
<evidence type="ECO:0000313" key="5">
    <source>
        <dbReference type="Proteomes" id="UP001589683"/>
    </source>
</evidence>
<dbReference type="SUPFAM" id="SSF47729">
    <property type="entry name" value="IHF-like DNA-binding proteins"/>
    <property type="match status" value="1"/>
</dbReference>
<dbReference type="CDD" id="cd00591">
    <property type="entry name" value="HU_IHF"/>
    <property type="match status" value="1"/>
</dbReference>
<keyword evidence="2 4" id="KW-0238">DNA-binding</keyword>
<dbReference type="Pfam" id="PF00216">
    <property type="entry name" value="Bac_DNA_binding"/>
    <property type="match status" value="1"/>
</dbReference>
<dbReference type="Gene3D" id="4.10.520.10">
    <property type="entry name" value="IHF-like DNA-binding proteins"/>
    <property type="match status" value="1"/>
</dbReference>
<gene>
    <name evidence="4" type="ORF">ACFFUT_05125</name>
</gene>
<protein>
    <submittedName>
        <fullName evidence="4">HU family DNA-binding protein</fullName>
    </submittedName>
</protein>
<dbReference type="RefSeq" id="WP_247078557.1">
    <property type="nucleotide sequence ID" value="NZ_JAGFNU010000014.1"/>
</dbReference>
<dbReference type="EMBL" id="JBHMEA010000015">
    <property type="protein sequence ID" value="MFB9231168.1"/>
    <property type="molecule type" value="Genomic_DNA"/>
</dbReference>
<keyword evidence="5" id="KW-1185">Reference proteome</keyword>
<comment type="caution">
    <text evidence="4">The sequence shown here is derived from an EMBL/GenBank/DDBJ whole genome shotgun (WGS) entry which is preliminary data.</text>
</comment>
<dbReference type="SMART" id="SM00411">
    <property type="entry name" value="BHL"/>
    <property type="match status" value="1"/>
</dbReference>
<organism evidence="4 5">
    <name type="scientific">Pseudohalocynthiibacter aestuariivivens</name>
    <dbReference type="NCBI Taxonomy" id="1591409"/>
    <lineage>
        <taxon>Bacteria</taxon>
        <taxon>Pseudomonadati</taxon>
        <taxon>Pseudomonadota</taxon>
        <taxon>Alphaproteobacteria</taxon>
        <taxon>Rhodobacterales</taxon>
        <taxon>Paracoccaceae</taxon>
        <taxon>Pseudohalocynthiibacter</taxon>
    </lineage>
</organism>
<comment type="similarity">
    <text evidence="1 3">Belongs to the bacterial histone-like protein family.</text>
</comment>
<name>A0ABV5JEM8_9RHOB</name>
<evidence type="ECO:0000256" key="3">
    <source>
        <dbReference type="RuleBase" id="RU003939"/>
    </source>
</evidence>
<evidence type="ECO:0000313" key="4">
    <source>
        <dbReference type="EMBL" id="MFB9231168.1"/>
    </source>
</evidence>
<evidence type="ECO:0000256" key="2">
    <source>
        <dbReference type="ARBA" id="ARBA00023125"/>
    </source>
</evidence>
<dbReference type="InterPro" id="IPR010992">
    <property type="entry name" value="IHF-like_DNA-bd_dom_sf"/>
</dbReference>
<accession>A0ABV5JEM8</accession>
<dbReference type="Proteomes" id="UP001589683">
    <property type="component" value="Unassembled WGS sequence"/>
</dbReference>
<proteinExistence type="inferred from homology"/>
<sequence length="114" mass="12275">MKTAATKTAAVVATTASDSVQIGEVRELRKKELIERVVARSGIKKKDAKPVIEAMLAVLGASLADGDDFVLPPFGKVKVKRTKEQPGAKVFTCRIRQSDSWTTPLVNPLIDAAE</sequence>
<dbReference type="InterPro" id="IPR000119">
    <property type="entry name" value="Hist_DNA-bd"/>
</dbReference>
<reference evidence="4 5" key="1">
    <citation type="submission" date="2024-09" db="EMBL/GenBank/DDBJ databases">
        <authorList>
            <person name="Sun Q."/>
            <person name="Mori K."/>
        </authorList>
    </citation>
    <scope>NUCLEOTIDE SEQUENCE [LARGE SCALE GENOMIC DNA]</scope>
    <source>
        <strain evidence="4 5">CECT 8726</strain>
    </source>
</reference>
<dbReference type="GO" id="GO:0003677">
    <property type="term" value="F:DNA binding"/>
    <property type="evidence" value="ECO:0007669"/>
    <property type="project" value="UniProtKB-KW"/>
</dbReference>